<dbReference type="AlphaFoldDB" id="A0A6A4ZIQ0"/>
<evidence type="ECO:0000256" key="5">
    <source>
        <dbReference type="ARBA" id="ARBA00022842"/>
    </source>
</evidence>
<dbReference type="GO" id="GO:0016787">
    <property type="term" value="F:hydrolase activity"/>
    <property type="evidence" value="ECO:0007669"/>
    <property type="project" value="UniProtKB-KW"/>
</dbReference>
<dbReference type="InterPro" id="IPR039537">
    <property type="entry name" value="Retrotran_Ty1/copia-like"/>
</dbReference>
<sequence>MQKRADLYDKYSAFCRDARQRYRSDVIELCYHHSPPSEFEEIRALQMDNAKEYVKLGARIQSEYGTRLTYTNAYTPTQNPVAERRMGIIVTTARSMLLHGNLPQFLWGEAISHAVFLMNILPSTTISEDTPYRLWHQSHPDYARLRVFGCVAYAHVNIPMRVNKLSPRGMLCMYIGLPETSRGFKLLNLDTHYVLTSRDVTFVEHQFPLLKSVEDVKRLRSTVWQVPVVHDVPDITPPARLGGILRHPSHQSSTTPTPKRRRTLTFNTTEEYFPVPCTSFHEKYRLPYSGMCEYDNHLHSNVVTYDNPVARNSASALTVSSSGDSTCRTSPHRRLPHWTRRTRPRDGPPQLLMSYIEDASGAQSLSTPRHILLALKDTTPSEEPKTYKQAMKSPAKAQWLEAMMLELAAHEANGSFEPATLPPDATPLGMRWVFKIKYDDSAFTSGSPFLRLPVCCNLPIQLSKSGKKILSKYLPFLGKQTPELCEIIAKYSLRLQPIGERVVRTSHLASSATPLGMRWVFKIKYDDSATEATRRVARYKARLVIQGHTQIQGVDYEESYSPVIAKEILRTMLTLGASLDYEIDAMDVITAFLNGEIDCEVYVKHPPGFDTAKNRRDVFRVLRSVYGLKQAPRLWYQTLATYLRRQGYTQLVKDRCVFTKQMDGQAVYIGVYVDDLVIMAPSPDMMRTIKHGLSSRFRMHDLGALTFILGFHIVRDRSARTLTMHQSQYAKFTSILKRFSMENSKPAPTPMEYNLKLSESMCPQNDAERQSMVDKPYRSVVGSIMYLMISTRPDLAYVVQQLSQFLSNPGPAHWQAAKRALRYIRGTIDYGLVLGGAYDHSAPLHAYADSDYAN</sequence>
<dbReference type="VEuPathDB" id="FungiDB:H257_19039"/>
<dbReference type="SUPFAM" id="SSF56672">
    <property type="entry name" value="DNA/RNA polymerases"/>
    <property type="match status" value="1"/>
</dbReference>
<keyword evidence="8" id="KW-0808">Transferase</keyword>
<accession>A0A6A4ZIQ0</accession>
<keyword evidence="6" id="KW-0229">DNA integration</keyword>
<keyword evidence="3" id="KW-0255">Endonuclease</keyword>
<keyword evidence="5" id="KW-0460">Magnesium</keyword>
<dbReference type="InterPro" id="IPR043502">
    <property type="entry name" value="DNA/RNA_pol_sf"/>
</dbReference>
<evidence type="ECO:0000256" key="4">
    <source>
        <dbReference type="ARBA" id="ARBA00022801"/>
    </source>
</evidence>
<name>A0A6A4ZIQ0_APHAT</name>
<dbReference type="InterPro" id="IPR001584">
    <property type="entry name" value="Integrase_cat-core"/>
</dbReference>
<comment type="caution">
    <text evidence="13">The sequence shown here is derived from an EMBL/GenBank/DDBJ whole genome shotgun (WGS) entry which is preliminary data.</text>
</comment>
<dbReference type="GO" id="GO:0015074">
    <property type="term" value="P:DNA integration"/>
    <property type="evidence" value="ECO:0007669"/>
    <property type="project" value="UniProtKB-KW"/>
</dbReference>
<keyword evidence="8" id="KW-0239">DNA-directed DNA polymerase</keyword>
<keyword evidence="1" id="KW-0540">Nuclease</keyword>
<evidence type="ECO:0000256" key="9">
    <source>
        <dbReference type="ARBA" id="ARBA00023172"/>
    </source>
</evidence>
<protein>
    <recommendedName>
        <fullName evidence="12">Integrase catalytic domain-containing protein</fullName>
    </recommendedName>
</protein>
<dbReference type="InterPro" id="IPR012337">
    <property type="entry name" value="RNaseH-like_sf"/>
</dbReference>
<evidence type="ECO:0000313" key="14">
    <source>
        <dbReference type="Proteomes" id="UP000469452"/>
    </source>
</evidence>
<dbReference type="VEuPathDB" id="FungiDB:H257_16000"/>
<dbReference type="InterPro" id="IPR036397">
    <property type="entry name" value="RNaseH_sf"/>
</dbReference>
<dbReference type="Proteomes" id="UP000469452">
    <property type="component" value="Unassembled WGS sequence"/>
</dbReference>
<dbReference type="GO" id="GO:0046872">
    <property type="term" value="F:metal ion binding"/>
    <property type="evidence" value="ECO:0007669"/>
    <property type="project" value="UniProtKB-KW"/>
</dbReference>
<evidence type="ECO:0000313" key="13">
    <source>
        <dbReference type="EMBL" id="KAF0711079.1"/>
    </source>
</evidence>
<feature type="domain" description="Integrase catalytic" evidence="12">
    <location>
        <begin position="43"/>
        <end position="139"/>
    </location>
</feature>
<evidence type="ECO:0000256" key="10">
    <source>
        <dbReference type="ARBA" id="ARBA00023268"/>
    </source>
</evidence>
<keyword evidence="9" id="KW-0233">DNA recombination</keyword>
<organism evidence="13 14">
    <name type="scientific">Aphanomyces astaci</name>
    <name type="common">Crayfish plague agent</name>
    <dbReference type="NCBI Taxonomy" id="112090"/>
    <lineage>
        <taxon>Eukaryota</taxon>
        <taxon>Sar</taxon>
        <taxon>Stramenopiles</taxon>
        <taxon>Oomycota</taxon>
        <taxon>Saprolegniomycetes</taxon>
        <taxon>Saprolegniales</taxon>
        <taxon>Verrucalvaceae</taxon>
        <taxon>Aphanomyces</taxon>
    </lineage>
</organism>
<feature type="non-terminal residue" evidence="13">
    <location>
        <position position="854"/>
    </location>
</feature>
<evidence type="ECO:0000256" key="3">
    <source>
        <dbReference type="ARBA" id="ARBA00022759"/>
    </source>
</evidence>
<dbReference type="GO" id="GO:0003964">
    <property type="term" value="F:RNA-directed DNA polymerase activity"/>
    <property type="evidence" value="ECO:0007669"/>
    <property type="project" value="UniProtKB-KW"/>
</dbReference>
<dbReference type="Pfam" id="PF07727">
    <property type="entry name" value="RVT_2"/>
    <property type="match status" value="1"/>
</dbReference>
<dbReference type="InterPro" id="IPR057670">
    <property type="entry name" value="SH3_retrovirus"/>
</dbReference>
<feature type="region of interest" description="Disordered" evidence="11">
    <location>
        <begin position="240"/>
        <end position="260"/>
    </location>
</feature>
<dbReference type="GO" id="GO:0006310">
    <property type="term" value="P:DNA recombination"/>
    <property type="evidence" value="ECO:0007669"/>
    <property type="project" value="UniProtKB-KW"/>
</dbReference>
<evidence type="ECO:0000256" key="11">
    <source>
        <dbReference type="SAM" id="MobiDB-lite"/>
    </source>
</evidence>
<dbReference type="GO" id="GO:0003676">
    <property type="term" value="F:nucleic acid binding"/>
    <property type="evidence" value="ECO:0007669"/>
    <property type="project" value="InterPro"/>
</dbReference>
<keyword evidence="7" id="KW-0695">RNA-directed DNA polymerase</keyword>
<dbReference type="EMBL" id="VJMI01018277">
    <property type="protein sequence ID" value="KAF0711079.1"/>
    <property type="molecule type" value="Genomic_DNA"/>
</dbReference>
<dbReference type="InterPro" id="IPR013103">
    <property type="entry name" value="RVT_2"/>
</dbReference>
<gene>
    <name evidence="13" type="ORF">AaE_012274</name>
</gene>
<dbReference type="PANTHER" id="PTHR42648">
    <property type="entry name" value="TRANSPOSASE, PUTATIVE-RELATED"/>
    <property type="match status" value="1"/>
</dbReference>
<keyword evidence="2" id="KW-0479">Metal-binding</keyword>
<evidence type="ECO:0000256" key="2">
    <source>
        <dbReference type="ARBA" id="ARBA00022723"/>
    </source>
</evidence>
<dbReference type="Pfam" id="PF25597">
    <property type="entry name" value="SH3_retrovirus"/>
    <property type="match status" value="1"/>
</dbReference>
<evidence type="ECO:0000256" key="1">
    <source>
        <dbReference type="ARBA" id="ARBA00022722"/>
    </source>
</evidence>
<proteinExistence type="predicted"/>
<dbReference type="GO" id="GO:0003887">
    <property type="term" value="F:DNA-directed DNA polymerase activity"/>
    <property type="evidence" value="ECO:0007669"/>
    <property type="project" value="UniProtKB-KW"/>
</dbReference>
<feature type="region of interest" description="Disordered" evidence="11">
    <location>
        <begin position="319"/>
        <end position="346"/>
    </location>
</feature>
<evidence type="ECO:0000256" key="6">
    <source>
        <dbReference type="ARBA" id="ARBA00022908"/>
    </source>
</evidence>
<evidence type="ECO:0000256" key="8">
    <source>
        <dbReference type="ARBA" id="ARBA00022932"/>
    </source>
</evidence>
<dbReference type="Gene3D" id="3.30.420.10">
    <property type="entry name" value="Ribonuclease H-like superfamily/Ribonuclease H"/>
    <property type="match status" value="1"/>
</dbReference>
<dbReference type="PROSITE" id="PS50994">
    <property type="entry name" value="INTEGRASE"/>
    <property type="match status" value="1"/>
</dbReference>
<keyword evidence="10" id="KW-0511">Multifunctional enzyme</keyword>
<reference evidence="13 14" key="1">
    <citation type="submission" date="2019-06" db="EMBL/GenBank/DDBJ databases">
        <title>Genomics analysis of Aphanomyces spp. identifies a new class of oomycete effector associated with host adaptation.</title>
        <authorList>
            <person name="Gaulin E."/>
        </authorList>
    </citation>
    <scope>NUCLEOTIDE SEQUENCE [LARGE SCALE GENOMIC DNA]</scope>
    <source>
        <strain evidence="13 14">E</strain>
    </source>
</reference>
<keyword evidence="8" id="KW-0548">Nucleotidyltransferase</keyword>
<evidence type="ECO:0000256" key="7">
    <source>
        <dbReference type="ARBA" id="ARBA00022918"/>
    </source>
</evidence>
<dbReference type="SUPFAM" id="SSF53098">
    <property type="entry name" value="Ribonuclease H-like"/>
    <property type="match status" value="1"/>
</dbReference>
<dbReference type="PANTHER" id="PTHR42648:SF11">
    <property type="entry name" value="TRANSPOSON TY4-P GAG-POL POLYPROTEIN"/>
    <property type="match status" value="1"/>
</dbReference>
<dbReference type="GO" id="GO:0004519">
    <property type="term" value="F:endonuclease activity"/>
    <property type="evidence" value="ECO:0007669"/>
    <property type="project" value="UniProtKB-KW"/>
</dbReference>
<evidence type="ECO:0000259" key="12">
    <source>
        <dbReference type="PROSITE" id="PS50994"/>
    </source>
</evidence>
<keyword evidence="4" id="KW-0378">Hydrolase</keyword>
<dbReference type="VEuPathDB" id="FungiDB:H257_03263"/>
<feature type="compositionally biased region" description="Basic residues" evidence="11">
    <location>
        <begin position="330"/>
        <end position="343"/>
    </location>
</feature>
<feature type="compositionally biased region" description="Polar residues" evidence="11">
    <location>
        <begin position="319"/>
        <end position="329"/>
    </location>
</feature>